<accession>A0A7S4CH67</accession>
<dbReference type="PANTHER" id="PTHR20961">
    <property type="entry name" value="GLYCOSYLTRANSFERASE"/>
    <property type="match status" value="1"/>
</dbReference>
<evidence type="ECO:0000256" key="3">
    <source>
        <dbReference type="ARBA" id="ARBA00023180"/>
    </source>
</evidence>
<organism evidence="6">
    <name type="scientific">Eutreptiella gymnastica</name>
    <dbReference type="NCBI Taxonomy" id="73025"/>
    <lineage>
        <taxon>Eukaryota</taxon>
        <taxon>Discoba</taxon>
        <taxon>Euglenozoa</taxon>
        <taxon>Euglenida</taxon>
        <taxon>Spirocuta</taxon>
        <taxon>Euglenophyceae</taxon>
        <taxon>Eutreptiales</taxon>
        <taxon>Eutreptiaceae</taxon>
        <taxon>Eutreptiella</taxon>
    </lineage>
</organism>
<keyword evidence="3" id="KW-0325">Glycoprotein</keyword>
<dbReference type="InterPro" id="IPR007657">
    <property type="entry name" value="Glycosyltransferase_61"/>
</dbReference>
<reference evidence="6" key="1">
    <citation type="submission" date="2021-01" db="EMBL/GenBank/DDBJ databases">
        <authorList>
            <person name="Corre E."/>
            <person name="Pelletier E."/>
            <person name="Niang G."/>
            <person name="Scheremetjew M."/>
            <person name="Finn R."/>
            <person name="Kale V."/>
            <person name="Holt S."/>
            <person name="Cochrane G."/>
            <person name="Meng A."/>
            <person name="Brown T."/>
            <person name="Cohen L."/>
        </authorList>
    </citation>
    <scope>NUCLEOTIDE SEQUENCE</scope>
    <source>
        <strain evidence="6">CCMP1594</strain>
    </source>
</reference>
<evidence type="ECO:0000313" key="6">
    <source>
        <dbReference type="EMBL" id="CAE0797047.1"/>
    </source>
</evidence>
<evidence type="ECO:0000256" key="4">
    <source>
        <dbReference type="SAM" id="SignalP"/>
    </source>
</evidence>
<sequence length="413" mass="45846">MPWLAIATLLLFPHVPWGHSHALTSLPSLSAAPGTADVSVQLRCTPLHRSAKKVKPKSLPAVSCPNQKGCVALPSASTIPALYEYHDVIATYEGWIVQTPSQQLKQSVYNVGICRAQYKAADTSEHKVVGCVAEAATATHLYGSNLYHFLAEVVPRVYYMLPVLRAHPAMQLLVTTRVMWWWLDVFFPDDALRNRSVVLARKEAYHVRRLVSTNLPLCYTPAMAQLTQRLYAETVQRQYVPQPRPPSLVVLHYRSRAVRSLRSHKALLKELQKLFPTELVVEWPGIYRGETGLTGLAGGLALLAQTKVFVGPHGAGFAFMMFLPPNATVIEIREPHLPEDLYAKMALALGLRYHYLGAKSGAHGAVELDPAKVVLRVCMTMGGTKCRAYVDGIPRLVQEYARIYKVQPEVPEA</sequence>
<dbReference type="EMBL" id="HBJA01025164">
    <property type="protein sequence ID" value="CAE0797047.1"/>
    <property type="molecule type" value="Transcribed_RNA"/>
</dbReference>
<evidence type="ECO:0000259" key="5">
    <source>
        <dbReference type="Pfam" id="PF04577"/>
    </source>
</evidence>
<gene>
    <name evidence="6" type="ORF">EGYM00163_LOCUS8167</name>
</gene>
<feature type="signal peptide" evidence="4">
    <location>
        <begin position="1"/>
        <end position="18"/>
    </location>
</feature>
<dbReference type="InterPro" id="IPR049625">
    <property type="entry name" value="Glyco_transf_61_cat"/>
</dbReference>
<name>A0A7S4CH67_9EUGL</name>
<dbReference type="Pfam" id="PF04577">
    <property type="entry name" value="Glyco_transf_61"/>
    <property type="match status" value="1"/>
</dbReference>
<keyword evidence="2" id="KW-0808">Transferase</keyword>
<dbReference type="GO" id="GO:0016757">
    <property type="term" value="F:glycosyltransferase activity"/>
    <property type="evidence" value="ECO:0007669"/>
    <property type="project" value="UniProtKB-KW"/>
</dbReference>
<feature type="chain" id="PRO_5031278543" description="Glycosyltransferase 61 catalytic domain-containing protein" evidence="4">
    <location>
        <begin position="19"/>
        <end position="413"/>
    </location>
</feature>
<evidence type="ECO:0000256" key="2">
    <source>
        <dbReference type="ARBA" id="ARBA00022679"/>
    </source>
</evidence>
<keyword evidence="4" id="KW-0732">Signal</keyword>
<evidence type="ECO:0000256" key="1">
    <source>
        <dbReference type="ARBA" id="ARBA00022676"/>
    </source>
</evidence>
<proteinExistence type="predicted"/>
<feature type="domain" description="Glycosyltransferase 61 catalytic" evidence="5">
    <location>
        <begin position="147"/>
        <end position="330"/>
    </location>
</feature>
<dbReference type="AlphaFoldDB" id="A0A7S4CH67"/>
<protein>
    <recommendedName>
        <fullName evidence="5">Glycosyltransferase 61 catalytic domain-containing protein</fullName>
    </recommendedName>
</protein>
<keyword evidence="1" id="KW-0328">Glycosyltransferase</keyword>